<protein>
    <recommendedName>
        <fullName evidence="6">23S rRNA (guanosine-2'-O-)-methyltransferase RlmB</fullName>
        <ecNumber evidence="6">2.1.1.185</ecNumber>
    </recommendedName>
    <alternativeName>
        <fullName evidence="6">23S rRNA (guanosine2251 2'-O)-methyltransferase</fullName>
    </alternativeName>
    <alternativeName>
        <fullName evidence="6">23S rRNA Gm2251 2'-O-methyltransferase</fullName>
    </alternativeName>
</protein>
<dbReference type="STRING" id="631362.Thi970DRAFT_03581"/>
<dbReference type="PANTHER" id="PTHR46429">
    <property type="entry name" value="23S RRNA (GUANOSINE-2'-O-)-METHYLTRANSFERASE RLMB"/>
    <property type="match status" value="1"/>
</dbReference>
<dbReference type="eggNOG" id="COG0566">
    <property type="taxonomic scope" value="Bacteria"/>
</dbReference>
<dbReference type="Proteomes" id="UP000002964">
    <property type="component" value="Unassembled WGS sequence"/>
</dbReference>
<keyword evidence="9" id="KW-1185">Reference proteome</keyword>
<dbReference type="Pfam" id="PF08032">
    <property type="entry name" value="SpoU_sub_bind"/>
    <property type="match status" value="1"/>
</dbReference>
<dbReference type="FunFam" id="3.40.1280.10:FF:000008">
    <property type="entry name" value="Group 3 RNA methyltransferase TrmH"/>
    <property type="match status" value="1"/>
</dbReference>
<dbReference type="InterPro" id="IPR001537">
    <property type="entry name" value="SpoU_MeTrfase"/>
</dbReference>
<keyword evidence="2 6" id="KW-0698">rRNA processing</keyword>
<dbReference type="AlphaFoldDB" id="H8Z834"/>
<keyword evidence="3 6" id="KW-0489">Methyltransferase</keyword>
<dbReference type="NCBIfam" id="TIGR00186">
    <property type="entry name" value="rRNA_methyl_3"/>
    <property type="match status" value="1"/>
</dbReference>
<feature type="binding site" evidence="6">
    <location>
        <position position="229"/>
    </location>
    <ligand>
        <name>S-adenosyl-L-methionine</name>
        <dbReference type="ChEBI" id="CHEBI:59789"/>
    </ligand>
</feature>
<accession>H8Z834</accession>
<dbReference type="SUPFAM" id="SSF75217">
    <property type="entry name" value="alpha/beta knot"/>
    <property type="match status" value="1"/>
</dbReference>
<comment type="function">
    <text evidence="6">Specifically methylates the ribose of guanosine 2251 in 23S rRNA.</text>
</comment>
<evidence type="ECO:0000313" key="9">
    <source>
        <dbReference type="Proteomes" id="UP000002964"/>
    </source>
</evidence>
<name>H8Z834_9GAMM</name>
<dbReference type="GO" id="GO:0070039">
    <property type="term" value="F:rRNA (guanosine-2'-O-)-methyltransferase activity"/>
    <property type="evidence" value="ECO:0007669"/>
    <property type="project" value="UniProtKB-UniRule"/>
</dbReference>
<evidence type="ECO:0000259" key="7">
    <source>
        <dbReference type="SMART" id="SM00967"/>
    </source>
</evidence>
<dbReference type="GO" id="GO:0005829">
    <property type="term" value="C:cytosol"/>
    <property type="evidence" value="ECO:0007669"/>
    <property type="project" value="TreeGrafter"/>
</dbReference>
<gene>
    <name evidence="6" type="primary">rlmB</name>
    <name evidence="8" type="ORF">Thi970DRAFT_03581</name>
</gene>
<comment type="catalytic activity">
    <reaction evidence="6">
        <text>guanosine(2251) in 23S rRNA + S-adenosyl-L-methionine = 2'-O-methylguanosine(2251) in 23S rRNA + S-adenosyl-L-homocysteine + H(+)</text>
        <dbReference type="Rhea" id="RHEA:24140"/>
        <dbReference type="Rhea" id="RHEA-COMP:10239"/>
        <dbReference type="Rhea" id="RHEA-COMP:10241"/>
        <dbReference type="ChEBI" id="CHEBI:15378"/>
        <dbReference type="ChEBI" id="CHEBI:57856"/>
        <dbReference type="ChEBI" id="CHEBI:59789"/>
        <dbReference type="ChEBI" id="CHEBI:74269"/>
        <dbReference type="ChEBI" id="CHEBI:74445"/>
        <dbReference type="EC" id="2.1.1.185"/>
    </reaction>
</comment>
<reference evidence="9" key="1">
    <citation type="submission" date="2011-06" db="EMBL/GenBank/DDBJ databases">
        <authorList>
            <consortium name="US DOE Joint Genome Institute (JGI-PGF)"/>
            <person name="Lucas S."/>
            <person name="Han J."/>
            <person name="Lapidus A."/>
            <person name="Cheng J.-F."/>
            <person name="Goodwin L."/>
            <person name="Pitluck S."/>
            <person name="Peters L."/>
            <person name="Land M.L."/>
            <person name="Hauser L."/>
            <person name="Vogl K."/>
            <person name="Liu Z."/>
            <person name="Overmann J."/>
            <person name="Frigaard N.-U."/>
            <person name="Bryant D.A."/>
            <person name="Woyke T.J."/>
        </authorList>
    </citation>
    <scope>NUCLEOTIDE SEQUENCE [LARGE SCALE GENOMIC DNA]</scope>
    <source>
        <strain evidence="9">970</strain>
    </source>
</reference>
<dbReference type="RefSeq" id="WP_009150372.1">
    <property type="nucleotide sequence ID" value="NZ_CP121471.1"/>
</dbReference>
<evidence type="ECO:0000256" key="4">
    <source>
        <dbReference type="ARBA" id="ARBA00022679"/>
    </source>
</evidence>
<dbReference type="Gene3D" id="3.40.1280.10">
    <property type="match status" value="1"/>
</dbReference>
<evidence type="ECO:0000256" key="2">
    <source>
        <dbReference type="ARBA" id="ARBA00022552"/>
    </source>
</evidence>
<dbReference type="HOGENOM" id="CLU_021322_0_1_6"/>
<reference evidence="8 9" key="2">
    <citation type="submission" date="2011-11" db="EMBL/GenBank/DDBJ databases">
        <authorList>
            <consortium name="US DOE Joint Genome Institute"/>
            <person name="Lucas S."/>
            <person name="Han J."/>
            <person name="Lapidus A."/>
            <person name="Cheng J.-F."/>
            <person name="Goodwin L."/>
            <person name="Pitluck S."/>
            <person name="Peters L."/>
            <person name="Ovchinnikova G."/>
            <person name="Zhang X."/>
            <person name="Detter J.C."/>
            <person name="Han C."/>
            <person name="Tapia R."/>
            <person name="Land M."/>
            <person name="Hauser L."/>
            <person name="Kyrpides N."/>
            <person name="Ivanova N."/>
            <person name="Pagani I."/>
            <person name="Vogl K."/>
            <person name="Liu Z."/>
            <person name="Overmann J."/>
            <person name="Frigaard N.-U."/>
            <person name="Bryant D."/>
            <person name="Woyke T."/>
        </authorList>
    </citation>
    <scope>NUCLEOTIDE SEQUENCE [LARGE SCALE GENOMIC DNA]</scope>
    <source>
        <strain evidence="8 9">970</strain>
    </source>
</reference>
<dbReference type="HAMAP" id="MF_01887">
    <property type="entry name" value="23SrRNA_methyltr_B"/>
    <property type="match status" value="1"/>
</dbReference>
<evidence type="ECO:0000256" key="5">
    <source>
        <dbReference type="ARBA" id="ARBA00022691"/>
    </source>
</evidence>
<dbReference type="CDD" id="cd18103">
    <property type="entry name" value="SpoU-like_RlmB"/>
    <property type="match status" value="1"/>
</dbReference>
<evidence type="ECO:0000256" key="6">
    <source>
        <dbReference type="HAMAP-Rule" id="MF_01887"/>
    </source>
</evidence>
<comment type="subcellular location">
    <subcellularLocation>
        <location evidence="6">Cytoplasm</location>
    </subcellularLocation>
</comment>
<dbReference type="OrthoDB" id="9785673at2"/>
<dbReference type="SUPFAM" id="SSF55315">
    <property type="entry name" value="L30e-like"/>
    <property type="match status" value="1"/>
</dbReference>
<proteinExistence type="inferred from homology"/>
<comment type="similarity">
    <text evidence="6">Belongs to the class IV-like SAM-binding methyltransferase superfamily. RNA methyltransferase TrmH family. RlmB subfamily.</text>
</comment>
<keyword evidence="4 6" id="KW-0808">Transferase</keyword>
<dbReference type="InterPro" id="IPR029064">
    <property type="entry name" value="Ribosomal_eL30-like_sf"/>
</dbReference>
<feature type="domain" description="RNA 2-O ribose methyltransferase substrate binding" evidence="7">
    <location>
        <begin position="38"/>
        <end position="112"/>
    </location>
</feature>
<dbReference type="InterPro" id="IPR013123">
    <property type="entry name" value="SpoU_subst-bd"/>
</dbReference>
<organism evidence="8 9">
    <name type="scientific">Thiorhodovibrio frisius</name>
    <dbReference type="NCBI Taxonomy" id="631362"/>
    <lineage>
        <taxon>Bacteria</taxon>
        <taxon>Pseudomonadati</taxon>
        <taxon>Pseudomonadota</taxon>
        <taxon>Gammaproteobacteria</taxon>
        <taxon>Chromatiales</taxon>
        <taxon>Chromatiaceae</taxon>
        <taxon>Thiorhodovibrio</taxon>
    </lineage>
</organism>
<dbReference type="EC" id="2.1.1.185" evidence="6"/>
<evidence type="ECO:0000313" key="8">
    <source>
        <dbReference type="EMBL" id="EIC19969.1"/>
    </source>
</evidence>
<dbReference type="EMBL" id="JH603170">
    <property type="protein sequence ID" value="EIC19969.1"/>
    <property type="molecule type" value="Genomic_DNA"/>
</dbReference>
<evidence type="ECO:0000256" key="3">
    <source>
        <dbReference type="ARBA" id="ARBA00022603"/>
    </source>
</evidence>
<keyword evidence="5 6" id="KW-0949">S-adenosyl-L-methionine</keyword>
<evidence type="ECO:0000256" key="1">
    <source>
        <dbReference type="ARBA" id="ARBA00022490"/>
    </source>
</evidence>
<feature type="binding site" evidence="6">
    <location>
        <position position="249"/>
    </location>
    <ligand>
        <name>S-adenosyl-L-methionine</name>
        <dbReference type="ChEBI" id="CHEBI:59789"/>
    </ligand>
</feature>
<dbReference type="PANTHER" id="PTHR46429:SF1">
    <property type="entry name" value="23S RRNA (GUANOSINE-2'-O-)-METHYLTRANSFERASE RLMB"/>
    <property type="match status" value="1"/>
</dbReference>
<dbReference type="InterPro" id="IPR029028">
    <property type="entry name" value="Alpha/beta_knot_MTases"/>
</dbReference>
<dbReference type="SMART" id="SM00967">
    <property type="entry name" value="SpoU_sub_bind"/>
    <property type="match status" value="1"/>
</dbReference>
<dbReference type="InterPro" id="IPR029026">
    <property type="entry name" value="tRNA_m1G_MTases_N"/>
</dbReference>
<dbReference type="Gene3D" id="3.30.1330.30">
    <property type="match status" value="1"/>
</dbReference>
<keyword evidence="1 6" id="KW-0963">Cytoplasm</keyword>
<sequence>MAKGNGNAKAGGRGKADGASKACVSNADGLVRSAGAAVVIGINAVRAALSQGGVRELWLDRARRDRRLNELVEQARADGVPVRQQARDALDDAARGGNHQGALAWTDAPAARTEADLDQLLAAGPRDPLLLVLDGVTDPHNLGACLRCADGAGALAVIAPRDRAVGLNATAVKVASGAAASVPFVQVTNLSRTLTQLQERGFWVLGLAGEASHSLFELDLKGPLALVLGSEGKGMRRLTREHCDQLAALPMRGQVESLNVSVSAGICLYEAVRQRLAAAA</sequence>
<dbReference type="InterPro" id="IPR004441">
    <property type="entry name" value="rRNA_MeTrfase_TrmH"/>
</dbReference>
<dbReference type="InterPro" id="IPR024915">
    <property type="entry name" value="23S_rRNA_MeTrfase_RlmB"/>
</dbReference>
<feature type="binding site" evidence="6">
    <location>
        <position position="258"/>
    </location>
    <ligand>
        <name>S-adenosyl-L-methionine</name>
        <dbReference type="ChEBI" id="CHEBI:59789"/>
    </ligand>
</feature>
<dbReference type="Pfam" id="PF00588">
    <property type="entry name" value="SpoU_methylase"/>
    <property type="match status" value="1"/>
</dbReference>
<dbReference type="GO" id="GO:0003723">
    <property type="term" value="F:RNA binding"/>
    <property type="evidence" value="ECO:0007669"/>
    <property type="project" value="InterPro"/>
</dbReference>